<evidence type="ECO:0000256" key="6">
    <source>
        <dbReference type="ARBA" id="ARBA00023136"/>
    </source>
</evidence>
<keyword evidence="7" id="KW-0961">Cell wall biogenesis/degradation</keyword>
<feature type="binding site" evidence="9">
    <location>
        <position position="237"/>
    </location>
    <ligand>
        <name>Mg(2+)</name>
        <dbReference type="ChEBI" id="CHEBI:18420"/>
    </ligand>
</feature>
<dbReference type="GO" id="GO:0051301">
    <property type="term" value="P:cell division"/>
    <property type="evidence" value="ECO:0007669"/>
    <property type="project" value="UniProtKB-KW"/>
</dbReference>
<comment type="subcellular location">
    <subcellularLocation>
        <location evidence="7">Cell membrane</location>
        <topology evidence="7">Multi-pass membrane protein</topology>
    </subcellularLocation>
    <subcellularLocation>
        <location evidence="1">Membrane</location>
        <topology evidence="1">Multi-pass membrane protein</topology>
    </subcellularLocation>
</comment>
<feature type="transmembrane region" description="Helical" evidence="7">
    <location>
        <begin position="154"/>
        <end position="173"/>
    </location>
</feature>
<dbReference type="EMBL" id="DVMT01000033">
    <property type="protein sequence ID" value="HIU40307.1"/>
    <property type="molecule type" value="Genomic_DNA"/>
</dbReference>
<dbReference type="InterPro" id="IPR000715">
    <property type="entry name" value="Glycosyl_transferase_4"/>
</dbReference>
<evidence type="ECO:0000256" key="5">
    <source>
        <dbReference type="ARBA" id="ARBA00022989"/>
    </source>
</evidence>
<evidence type="ECO:0000256" key="8">
    <source>
        <dbReference type="NCBIfam" id="TIGR00445"/>
    </source>
</evidence>
<dbReference type="InterPro" id="IPR003524">
    <property type="entry name" value="PNAcMuramoyl-5peptid_Trfase"/>
</dbReference>
<dbReference type="GO" id="GO:0071555">
    <property type="term" value="P:cell wall organization"/>
    <property type="evidence" value="ECO:0007669"/>
    <property type="project" value="UniProtKB-KW"/>
</dbReference>
<comment type="function">
    <text evidence="7">Catalyzes the initial step of the lipid cycle reactions in the biosynthesis of the cell wall peptidoglycan: transfers peptidoglycan precursor phospho-MurNAc-pentapeptide from UDP-MurNAc-pentapeptide onto the lipid carrier undecaprenyl phosphate, yielding undecaprenyl-pyrophosphoryl-MurNAc-pentapeptide, known as lipid I.</text>
</comment>
<name>A0A9D1IN33_9FIRM</name>
<organism evidence="10 11">
    <name type="scientific">Candidatus Aphodocola excrementigallinarum</name>
    <dbReference type="NCBI Taxonomy" id="2840670"/>
    <lineage>
        <taxon>Bacteria</taxon>
        <taxon>Bacillati</taxon>
        <taxon>Bacillota</taxon>
        <taxon>Bacilli</taxon>
        <taxon>Candidatus Aphodocola</taxon>
    </lineage>
</organism>
<feature type="transmembrane region" description="Helical" evidence="7">
    <location>
        <begin position="50"/>
        <end position="73"/>
    </location>
</feature>
<accession>A0A9D1IN33</accession>
<feature type="transmembrane region" description="Helical" evidence="7">
    <location>
        <begin position="233"/>
        <end position="254"/>
    </location>
</feature>
<keyword evidence="3 7" id="KW-0808">Transferase</keyword>
<feature type="transmembrane region" description="Helical" evidence="7">
    <location>
        <begin position="204"/>
        <end position="226"/>
    </location>
</feature>
<dbReference type="PANTHER" id="PTHR22926:SF5">
    <property type="entry name" value="PHOSPHO-N-ACETYLMURAMOYL-PENTAPEPTIDE-TRANSFERASE HOMOLOG"/>
    <property type="match status" value="1"/>
</dbReference>
<dbReference type="CDD" id="cd06852">
    <property type="entry name" value="GT_MraY"/>
    <property type="match status" value="1"/>
</dbReference>
<evidence type="ECO:0000256" key="1">
    <source>
        <dbReference type="ARBA" id="ARBA00004141"/>
    </source>
</evidence>
<evidence type="ECO:0000313" key="11">
    <source>
        <dbReference type="Proteomes" id="UP000824074"/>
    </source>
</evidence>
<keyword evidence="7" id="KW-0132">Cell division</keyword>
<evidence type="ECO:0000313" key="10">
    <source>
        <dbReference type="EMBL" id="HIU40307.1"/>
    </source>
</evidence>
<gene>
    <name evidence="7" type="primary">mraY</name>
    <name evidence="10" type="ORF">IAB68_03315</name>
</gene>
<sequence length="330" mass="36814">MFVLTKSLLALMIGFIISVVMGYFMIPLLKKLNVSQRVSVFVGASHKKKNGIPTVGGLIFIIPTFITILIMYFTNKIEINSNLLIVLFVFVAYAILGFTDDFMKLKRKQNEGLTEIQKLFGQVLIAIVFFFIYMKSGSEPLFWIHAFDLKIDVGWLYGFFILFMLVASSNAVNITDGLDGLAGGLSFIATLVLGIITWNTDWLAGYQDIAIFCFILAGSLLGFLVYNTYPAKVFMGDTGSLAIGGVLASIAILTRHELTFAVIMGVFVIETLSVIIQVFSLFVFKKKVFLMTPLHHNFEKLGWKEQDIVKLFWICGLILGTIAVVYGAWL</sequence>
<feature type="transmembrane region" description="Helical" evidence="7">
    <location>
        <begin position="119"/>
        <end position="134"/>
    </location>
</feature>
<feature type="transmembrane region" description="Helical" evidence="7">
    <location>
        <begin position="180"/>
        <end position="198"/>
    </location>
</feature>
<dbReference type="GO" id="GO:0005886">
    <property type="term" value="C:plasma membrane"/>
    <property type="evidence" value="ECO:0007669"/>
    <property type="project" value="UniProtKB-SubCell"/>
</dbReference>
<comment type="catalytic activity">
    <reaction evidence="7">
        <text>UDP-N-acetyl-alpha-D-muramoyl-L-alanyl-gamma-D-glutamyl-meso-2,6-diaminopimeloyl-D-alanyl-D-alanine + di-trans,octa-cis-undecaprenyl phosphate = di-trans,octa-cis-undecaprenyl diphospho-N-acetyl-alpha-D-muramoyl-L-alanyl-D-glutamyl-meso-2,6-diaminopimeloyl-D-alanyl-D-alanine + UMP</text>
        <dbReference type="Rhea" id="RHEA:28386"/>
        <dbReference type="ChEBI" id="CHEBI:57865"/>
        <dbReference type="ChEBI" id="CHEBI:60392"/>
        <dbReference type="ChEBI" id="CHEBI:61386"/>
        <dbReference type="ChEBI" id="CHEBI:61387"/>
        <dbReference type="EC" id="2.7.8.13"/>
    </reaction>
</comment>
<reference evidence="10" key="1">
    <citation type="submission" date="2020-10" db="EMBL/GenBank/DDBJ databases">
        <authorList>
            <person name="Gilroy R."/>
        </authorList>
    </citation>
    <scope>NUCLEOTIDE SEQUENCE</scope>
    <source>
        <strain evidence="10">CHK193-30670</strain>
    </source>
</reference>
<evidence type="ECO:0000256" key="9">
    <source>
        <dbReference type="PIRSR" id="PIRSR600715-1"/>
    </source>
</evidence>
<dbReference type="PROSITE" id="PS01348">
    <property type="entry name" value="MRAY_2"/>
    <property type="match status" value="1"/>
</dbReference>
<dbReference type="Proteomes" id="UP000824074">
    <property type="component" value="Unassembled WGS sequence"/>
</dbReference>
<dbReference type="NCBIfam" id="TIGR00445">
    <property type="entry name" value="mraY"/>
    <property type="match status" value="1"/>
</dbReference>
<comment type="caution">
    <text evidence="10">The sequence shown here is derived from an EMBL/GenBank/DDBJ whole genome shotgun (WGS) entry which is preliminary data.</text>
</comment>
<protein>
    <recommendedName>
        <fullName evidence="7 8">Phospho-N-acetylmuramoyl-pentapeptide-transferase</fullName>
        <ecNumber evidence="7 8">2.7.8.13</ecNumber>
    </recommendedName>
    <alternativeName>
        <fullName evidence="7">UDP-MurNAc-pentapeptide phosphotransferase</fullName>
    </alternativeName>
</protein>
<feature type="transmembrane region" description="Helical" evidence="7">
    <location>
        <begin position="308"/>
        <end position="329"/>
    </location>
</feature>
<evidence type="ECO:0000256" key="2">
    <source>
        <dbReference type="ARBA" id="ARBA00005583"/>
    </source>
</evidence>
<dbReference type="EC" id="2.7.8.13" evidence="7 8"/>
<dbReference type="GO" id="GO:0008360">
    <property type="term" value="P:regulation of cell shape"/>
    <property type="evidence" value="ECO:0007669"/>
    <property type="project" value="UniProtKB-KW"/>
</dbReference>
<comment type="similarity">
    <text evidence="2 7">Belongs to the glycosyltransferase 4 family. MraY subfamily.</text>
</comment>
<proteinExistence type="inferred from homology"/>
<evidence type="ECO:0000256" key="7">
    <source>
        <dbReference type="HAMAP-Rule" id="MF_00038"/>
    </source>
</evidence>
<feature type="transmembrane region" description="Helical" evidence="7">
    <location>
        <begin position="6"/>
        <end position="29"/>
    </location>
</feature>
<comment type="pathway">
    <text evidence="7">Cell wall biogenesis; peptidoglycan biosynthesis.</text>
</comment>
<dbReference type="Pfam" id="PF00953">
    <property type="entry name" value="Glycos_transf_4"/>
    <property type="match status" value="1"/>
</dbReference>
<keyword evidence="7" id="KW-1003">Cell membrane</keyword>
<keyword evidence="7" id="KW-0133">Cell shape</keyword>
<feature type="binding site" evidence="9">
    <location>
        <position position="173"/>
    </location>
    <ligand>
        <name>Mg(2+)</name>
        <dbReference type="ChEBI" id="CHEBI:18420"/>
    </ligand>
</feature>
<keyword evidence="6 7" id="KW-0472">Membrane</keyword>
<comment type="cofactor">
    <cofactor evidence="7 9">
        <name>Mg(2+)</name>
        <dbReference type="ChEBI" id="CHEBI:18420"/>
    </cofactor>
</comment>
<keyword evidence="7" id="KW-0573">Peptidoglycan synthesis</keyword>
<dbReference type="AlphaFoldDB" id="A0A9D1IN33"/>
<reference evidence="10" key="2">
    <citation type="journal article" date="2021" name="PeerJ">
        <title>Extensive microbial diversity within the chicken gut microbiome revealed by metagenomics and culture.</title>
        <authorList>
            <person name="Gilroy R."/>
            <person name="Ravi A."/>
            <person name="Getino M."/>
            <person name="Pursley I."/>
            <person name="Horton D.L."/>
            <person name="Alikhan N.F."/>
            <person name="Baker D."/>
            <person name="Gharbi K."/>
            <person name="Hall N."/>
            <person name="Watson M."/>
            <person name="Adriaenssens E.M."/>
            <person name="Foster-Nyarko E."/>
            <person name="Jarju S."/>
            <person name="Secka A."/>
            <person name="Antonio M."/>
            <person name="Oren A."/>
            <person name="Chaudhuri R.R."/>
            <person name="La Ragione R."/>
            <person name="Hildebrand F."/>
            <person name="Pallen M.J."/>
        </authorList>
    </citation>
    <scope>NUCLEOTIDE SEQUENCE</scope>
    <source>
        <strain evidence="10">CHK193-30670</strain>
    </source>
</reference>
<keyword evidence="7 9" id="KW-0479">Metal-binding</keyword>
<feature type="transmembrane region" description="Helical" evidence="7">
    <location>
        <begin position="260"/>
        <end position="284"/>
    </location>
</feature>
<dbReference type="HAMAP" id="MF_00038">
    <property type="entry name" value="MraY"/>
    <property type="match status" value="1"/>
</dbReference>
<dbReference type="GO" id="GO:0008963">
    <property type="term" value="F:phospho-N-acetylmuramoyl-pentapeptide-transferase activity"/>
    <property type="evidence" value="ECO:0007669"/>
    <property type="project" value="UniProtKB-UniRule"/>
</dbReference>
<keyword evidence="4 7" id="KW-0812">Transmembrane</keyword>
<keyword evidence="7 9" id="KW-0460">Magnesium</keyword>
<keyword evidence="7" id="KW-0131">Cell cycle</keyword>
<evidence type="ECO:0000256" key="3">
    <source>
        <dbReference type="ARBA" id="ARBA00022679"/>
    </source>
</evidence>
<dbReference type="GO" id="GO:0009252">
    <property type="term" value="P:peptidoglycan biosynthetic process"/>
    <property type="evidence" value="ECO:0007669"/>
    <property type="project" value="UniProtKB-UniRule"/>
</dbReference>
<dbReference type="PANTHER" id="PTHR22926">
    <property type="entry name" value="PHOSPHO-N-ACETYLMURAMOYL-PENTAPEPTIDE-TRANSFERASE"/>
    <property type="match status" value="1"/>
</dbReference>
<feature type="transmembrane region" description="Helical" evidence="7">
    <location>
        <begin position="79"/>
        <end position="98"/>
    </location>
</feature>
<evidence type="ECO:0000256" key="4">
    <source>
        <dbReference type="ARBA" id="ARBA00022692"/>
    </source>
</evidence>
<dbReference type="GO" id="GO:0046872">
    <property type="term" value="F:metal ion binding"/>
    <property type="evidence" value="ECO:0007669"/>
    <property type="project" value="UniProtKB-KW"/>
</dbReference>
<dbReference type="InterPro" id="IPR018480">
    <property type="entry name" value="PNAcMuramoyl-5peptid_Trfase_CS"/>
</dbReference>
<keyword evidence="5 7" id="KW-1133">Transmembrane helix</keyword>